<dbReference type="Gene3D" id="2.40.30.30">
    <property type="entry name" value="Riboflavin kinase-like"/>
    <property type="match status" value="1"/>
</dbReference>
<dbReference type="PIRSF" id="PIRSF004491">
    <property type="entry name" value="FAD_Synth"/>
    <property type="match status" value="1"/>
</dbReference>
<evidence type="ECO:0000256" key="6">
    <source>
        <dbReference type="ARBA" id="ARBA00022695"/>
    </source>
</evidence>
<evidence type="ECO:0000256" key="5">
    <source>
        <dbReference type="ARBA" id="ARBA00022679"/>
    </source>
</evidence>
<comment type="pathway">
    <text evidence="1 14">Cofactor biosynthesis; FAD biosynthesis; FAD from FMN: step 1/1.</text>
</comment>
<dbReference type="InterPro" id="IPR023465">
    <property type="entry name" value="Riboflavin_kinase_dom_sf"/>
</dbReference>
<keyword evidence="10 14" id="KW-0067">ATP-binding</keyword>
<keyword evidence="7 14" id="KW-0547">Nucleotide-binding</keyword>
<evidence type="ECO:0000256" key="7">
    <source>
        <dbReference type="ARBA" id="ARBA00022741"/>
    </source>
</evidence>
<dbReference type="GO" id="GO:0008531">
    <property type="term" value="F:riboflavin kinase activity"/>
    <property type="evidence" value="ECO:0007669"/>
    <property type="project" value="UniProtKB-EC"/>
</dbReference>
<evidence type="ECO:0000256" key="9">
    <source>
        <dbReference type="ARBA" id="ARBA00022827"/>
    </source>
</evidence>
<evidence type="ECO:0000256" key="2">
    <source>
        <dbReference type="ARBA" id="ARBA00005201"/>
    </source>
</evidence>
<dbReference type="Pfam" id="PF01687">
    <property type="entry name" value="Flavokinase"/>
    <property type="match status" value="1"/>
</dbReference>
<evidence type="ECO:0000256" key="13">
    <source>
        <dbReference type="ARBA" id="ARBA00049494"/>
    </source>
</evidence>
<name>A0ABY4FN64_9MICO</name>
<dbReference type="SMART" id="SM00904">
    <property type="entry name" value="Flavokinase"/>
    <property type="match status" value="1"/>
</dbReference>
<dbReference type="SUPFAM" id="SSF82114">
    <property type="entry name" value="Riboflavin kinase-like"/>
    <property type="match status" value="1"/>
</dbReference>
<evidence type="ECO:0000256" key="3">
    <source>
        <dbReference type="ARBA" id="ARBA00022630"/>
    </source>
</evidence>
<dbReference type="GO" id="GO:0003919">
    <property type="term" value="F:FMN adenylyltransferase activity"/>
    <property type="evidence" value="ECO:0007669"/>
    <property type="project" value="UniProtKB-EC"/>
</dbReference>
<evidence type="ECO:0000259" key="15">
    <source>
        <dbReference type="SMART" id="SM00904"/>
    </source>
</evidence>
<comment type="catalytic activity">
    <reaction evidence="13 14">
        <text>FMN + ATP + H(+) = FAD + diphosphate</text>
        <dbReference type="Rhea" id="RHEA:17237"/>
        <dbReference type="ChEBI" id="CHEBI:15378"/>
        <dbReference type="ChEBI" id="CHEBI:30616"/>
        <dbReference type="ChEBI" id="CHEBI:33019"/>
        <dbReference type="ChEBI" id="CHEBI:57692"/>
        <dbReference type="ChEBI" id="CHEBI:58210"/>
        <dbReference type="EC" id="2.7.7.2"/>
    </reaction>
</comment>
<evidence type="ECO:0000256" key="1">
    <source>
        <dbReference type="ARBA" id="ARBA00004726"/>
    </source>
</evidence>
<evidence type="ECO:0000256" key="10">
    <source>
        <dbReference type="ARBA" id="ARBA00022840"/>
    </source>
</evidence>
<feature type="domain" description="Riboflavin kinase" evidence="15">
    <location>
        <begin position="186"/>
        <end position="311"/>
    </location>
</feature>
<keyword evidence="6 14" id="KW-0548">Nucleotidyltransferase</keyword>
<evidence type="ECO:0000256" key="4">
    <source>
        <dbReference type="ARBA" id="ARBA00022643"/>
    </source>
</evidence>
<dbReference type="Proteomes" id="UP000831786">
    <property type="component" value="Chromosome"/>
</dbReference>
<dbReference type="Pfam" id="PF06574">
    <property type="entry name" value="FAD_syn"/>
    <property type="match status" value="1"/>
</dbReference>
<dbReference type="InterPro" id="IPR015865">
    <property type="entry name" value="Riboflavin_kinase_bac/euk"/>
</dbReference>
<dbReference type="InterPro" id="IPR023468">
    <property type="entry name" value="Riboflavin_kinase"/>
</dbReference>
<dbReference type="EC" id="2.7.7.2" evidence="14"/>
<keyword evidence="5 14" id="KW-0808">Transferase</keyword>
<dbReference type="RefSeq" id="WP_244728568.1">
    <property type="nucleotide sequence ID" value="NZ_CP095045.1"/>
</dbReference>
<dbReference type="InterPro" id="IPR015864">
    <property type="entry name" value="FAD_synthase"/>
</dbReference>
<dbReference type="CDD" id="cd02064">
    <property type="entry name" value="FAD_synthetase_N"/>
    <property type="match status" value="1"/>
</dbReference>
<comment type="pathway">
    <text evidence="2 14">Cofactor biosynthesis; FMN biosynthesis; FMN from riboflavin (ATP route): step 1/1.</text>
</comment>
<dbReference type="EC" id="2.7.1.26" evidence="14"/>
<dbReference type="EMBL" id="CP095045">
    <property type="protein sequence ID" value="UOQ57724.1"/>
    <property type="molecule type" value="Genomic_DNA"/>
</dbReference>
<keyword evidence="9 14" id="KW-0274">FAD</keyword>
<dbReference type="Gene3D" id="3.40.50.620">
    <property type="entry name" value="HUPs"/>
    <property type="match status" value="1"/>
</dbReference>
<dbReference type="PANTHER" id="PTHR22749">
    <property type="entry name" value="RIBOFLAVIN KINASE/FMN ADENYLYLTRANSFERASE"/>
    <property type="match status" value="1"/>
</dbReference>
<keyword evidence="3 14" id="KW-0285">Flavoprotein</keyword>
<sequence length="311" mass="32995">MHVFGTIGEVPPELVSRGSCVAIGKFDGLHRGHEAVLGALARAARDEDLLSIVLTFANHPLSYLDPRRCPQPLMSREQRLEAFAAAGIDVCVMVEFDAAFASIPAEAFVSDILVDALRARHVIMGADFRFGHRGAGDGALLRALGERLGFGAEVVEWVEDPELGRVSSSRVRAAVLAGDVAEAAQMLGHPVAVRGEVVHGDARGRELGFPTANLGGEIEGLVPADGVYAGIAVIDGAEHVAAVSVGNNPTFTPEGVSRVEAFLLDFDGDLYGRAMEVRFVARLRGMSAFDSMEALVAQMRADVERTRALLG</sequence>
<keyword evidence="4 14" id="KW-0288">FMN</keyword>
<dbReference type="SUPFAM" id="SSF52374">
    <property type="entry name" value="Nucleotidylyl transferase"/>
    <property type="match status" value="1"/>
</dbReference>
<evidence type="ECO:0000256" key="14">
    <source>
        <dbReference type="PIRNR" id="PIRNR004491"/>
    </source>
</evidence>
<evidence type="ECO:0000256" key="12">
    <source>
        <dbReference type="ARBA" id="ARBA00047880"/>
    </source>
</evidence>
<evidence type="ECO:0000256" key="8">
    <source>
        <dbReference type="ARBA" id="ARBA00022777"/>
    </source>
</evidence>
<dbReference type="PANTHER" id="PTHR22749:SF6">
    <property type="entry name" value="RIBOFLAVIN KINASE"/>
    <property type="match status" value="1"/>
</dbReference>
<evidence type="ECO:0000313" key="17">
    <source>
        <dbReference type="Proteomes" id="UP000831786"/>
    </source>
</evidence>
<evidence type="ECO:0000256" key="11">
    <source>
        <dbReference type="ARBA" id="ARBA00023268"/>
    </source>
</evidence>
<dbReference type="InterPro" id="IPR002606">
    <property type="entry name" value="Riboflavin_kinase_bac"/>
</dbReference>
<reference evidence="16 17" key="1">
    <citation type="submission" date="2022-04" db="EMBL/GenBank/DDBJ databases">
        <title>Leucobacter sp. isolated from rhizosphere of garlic.</title>
        <authorList>
            <person name="Won M."/>
            <person name="Lee C.-M."/>
            <person name="Woen H.-Y."/>
            <person name="Kwon S.-W."/>
        </authorList>
    </citation>
    <scope>NUCLEOTIDE SEQUENCE [LARGE SCALE GENOMIC DNA]</scope>
    <source>
        <strain evidence="16 17">H21R-40</strain>
    </source>
</reference>
<proteinExistence type="inferred from homology"/>
<keyword evidence="11" id="KW-0511">Multifunctional enzyme</keyword>
<organism evidence="16 17">
    <name type="scientific">Leucobacter allii</name>
    <dbReference type="NCBI Taxonomy" id="2932247"/>
    <lineage>
        <taxon>Bacteria</taxon>
        <taxon>Bacillati</taxon>
        <taxon>Actinomycetota</taxon>
        <taxon>Actinomycetes</taxon>
        <taxon>Micrococcales</taxon>
        <taxon>Microbacteriaceae</taxon>
        <taxon>Leucobacter</taxon>
    </lineage>
</organism>
<dbReference type="InterPro" id="IPR014729">
    <property type="entry name" value="Rossmann-like_a/b/a_fold"/>
</dbReference>
<evidence type="ECO:0000313" key="16">
    <source>
        <dbReference type="EMBL" id="UOQ57724.1"/>
    </source>
</evidence>
<dbReference type="NCBIfam" id="NF004160">
    <property type="entry name" value="PRK05627.1-3"/>
    <property type="match status" value="1"/>
</dbReference>
<keyword evidence="17" id="KW-1185">Reference proteome</keyword>
<comment type="catalytic activity">
    <reaction evidence="12 14">
        <text>riboflavin + ATP = FMN + ADP + H(+)</text>
        <dbReference type="Rhea" id="RHEA:14357"/>
        <dbReference type="ChEBI" id="CHEBI:15378"/>
        <dbReference type="ChEBI" id="CHEBI:30616"/>
        <dbReference type="ChEBI" id="CHEBI:57986"/>
        <dbReference type="ChEBI" id="CHEBI:58210"/>
        <dbReference type="ChEBI" id="CHEBI:456216"/>
        <dbReference type="EC" id="2.7.1.26"/>
    </reaction>
</comment>
<accession>A0ABY4FN64</accession>
<dbReference type="NCBIfam" id="TIGR00083">
    <property type="entry name" value="ribF"/>
    <property type="match status" value="1"/>
</dbReference>
<comment type="similarity">
    <text evidence="14">Belongs to the ribF family.</text>
</comment>
<protein>
    <recommendedName>
        <fullName evidence="14">Riboflavin biosynthesis protein</fullName>
    </recommendedName>
    <domain>
        <recommendedName>
            <fullName evidence="14">Riboflavin kinase</fullName>
            <ecNumber evidence="14">2.7.1.26</ecNumber>
        </recommendedName>
        <alternativeName>
            <fullName evidence="14">Flavokinase</fullName>
        </alternativeName>
    </domain>
    <domain>
        <recommendedName>
            <fullName evidence="14">FMN adenylyltransferase</fullName>
            <ecNumber evidence="14">2.7.7.2</ecNumber>
        </recommendedName>
        <alternativeName>
            <fullName evidence="14">FAD pyrophosphorylase</fullName>
        </alternativeName>
        <alternativeName>
            <fullName evidence="14">FAD synthase</fullName>
        </alternativeName>
    </domain>
</protein>
<gene>
    <name evidence="16" type="ORF">MUN78_02440</name>
</gene>
<keyword evidence="8 14" id="KW-0418">Kinase</keyword>